<feature type="transmembrane region" description="Helical" evidence="12">
    <location>
        <begin position="158"/>
        <end position="177"/>
    </location>
</feature>
<dbReference type="GO" id="GO:0046872">
    <property type="term" value="F:metal ion binding"/>
    <property type="evidence" value="ECO:0007669"/>
    <property type="project" value="UniProtKB-KW"/>
</dbReference>
<keyword evidence="4" id="KW-0645">Protease</keyword>
<keyword evidence="15" id="KW-1185">Reference proteome</keyword>
<dbReference type="GO" id="GO:0006508">
    <property type="term" value="P:proteolysis"/>
    <property type="evidence" value="ECO:0007669"/>
    <property type="project" value="UniProtKB-KW"/>
</dbReference>
<feature type="transmembrane region" description="Helical" evidence="12">
    <location>
        <begin position="35"/>
        <end position="55"/>
    </location>
</feature>
<evidence type="ECO:0000313" key="14">
    <source>
        <dbReference type="EMBL" id="OYD58064.1"/>
    </source>
</evidence>
<dbReference type="Pfam" id="PF02163">
    <property type="entry name" value="Peptidase_M50"/>
    <property type="match status" value="2"/>
</dbReference>
<keyword evidence="5 12" id="KW-0812">Transmembrane</keyword>
<dbReference type="CDD" id="cd06161">
    <property type="entry name" value="S2P-M50_SpoIVFB"/>
    <property type="match status" value="1"/>
</dbReference>
<keyword evidence="9 12" id="KW-1133">Transmembrane helix</keyword>
<evidence type="ECO:0000256" key="4">
    <source>
        <dbReference type="ARBA" id="ARBA00022670"/>
    </source>
</evidence>
<keyword evidence="6" id="KW-0479">Metal-binding</keyword>
<keyword evidence="7" id="KW-0378">Hydrolase</keyword>
<keyword evidence="8" id="KW-0862">Zinc</keyword>
<evidence type="ECO:0000259" key="13">
    <source>
        <dbReference type="Pfam" id="PF02163"/>
    </source>
</evidence>
<evidence type="ECO:0000256" key="12">
    <source>
        <dbReference type="SAM" id="Phobius"/>
    </source>
</evidence>
<evidence type="ECO:0000256" key="2">
    <source>
        <dbReference type="ARBA" id="ARBA00004141"/>
    </source>
</evidence>
<dbReference type="OrthoDB" id="166377at2"/>
<gene>
    <name evidence="14" type="ORF">CGZ90_09265</name>
</gene>
<feature type="domain" description="Peptidase M50" evidence="13">
    <location>
        <begin position="116"/>
        <end position="171"/>
    </location>
</feature>
<evidence type="ECO:0000256" key="5">
    <source>
        <dbReference type="ARBA" id="ARBA00022692"/>
    </source>
</evidence>
<evidence type="ECO:0000256" key="7">
    <source>
        <dbReference type="ARBA" id="ARBA00022801"/>
    </source>
</evidence>
<evidence type="ECO:0000256" key="10">
    <source>
        <dbReference type="ARBA" id="ARBA00023049"/>
    </source>
</evidence>
<comment type="caution">
    <text evidence="14">The sequence shown here is derived from an EMBL/GenBank/DDBJ whole genome shotgun (WGS) entry which is preliminary data.</text>
</comment>
<dbReference type="PANTHER" id="PTHR39188:SF3">
    <property type="entry name" value="STAGE IV SPORULATION PROTEIN FB"/>
    <property type="match status" value="1"/>
</dbReference>
<evidence type="ECO:0000256" key="3">
    <source>
        <dbReference type="ARBA" id="ARBA00007931"/>
    </source>
</evidence>
<protein>
    <recommendedName>
        <fullName evidence="13">Peptidase M50 domain-containing protein</fullName>
    </recommendedName>
</protein>
<dbReference type="GO" id="GO:0008237">
    <property type="term" value="F:metallopeptidase activity"/>
    <property type="evidence" value="ECO:0007669"/>
    <property type="project" value="UniProtKB-KW"/>
</dbReference>
<comment type="subcellular location">
    <subcellularLocation>
        <location evidence="2">Membrane</location>
        <topology evidence="2">Multi-pass membrane protein</topology>
    </subcellularLocation>
</comment>
<reference evidence="14 15" key="1">
    <citation type="submission" date="2017-07" db="EMBL/GenBank/DDBJ databases">
        <title>Fictibacillus sp. nov. GDSW-R2A3 Genome sequencing and assembly.</title>
        <authorList>
            <person name="Mayilraj S."/>
        </authorList>
    </citation>
    <scope>NUCLEOTIDE SEQUENCE [LARGE SCALE GENOMIC DNA]</scope>
    <source>
        <strain evidence="14 15">GDSW-R2A3</strain>
    </source>
</reference>
<comment type="similarity">
    <text evidence="3">Belongs to the peptidase M50B family.</text>
</comment>
<name>A0A235FAP0_9BACL</name>
<comment type="cofactor">
    <cofactor evidence="1">
        <name>Zn(2+)</name>
        <dbReference type="ChEBI" id="CHEBI:29105"/>
    </cofactor>
</comment>
<feature type="transmembrane region" description="Helical" evidence="12">
    <location>
        <begin position="85"/>
        <end position="106"/>
    </location>
</feature>
<dbReference type="RefSeq" id="WP_094252113.1">
    <property type="nucleotide sequence ID" value="NZ_JBHLXL010000001.1"/>
</dbReference>
<evidence type="ECO:0000313" key="15">
    <source>
        <dbReference type="Proteomes" id="UP000215059"/>
    </source>
</evidence>
<dbReference type="AlphaFoldDB" id="A0A235FAP0"/>
<accession>A0A235FAP0</accession>
<dbReference type="Proteomes" id="UP000215059">
    <property type="component" value="Unassembled WGS sequence"/>
</dbReference>
<dbReference type="EMBL" id="NOII01000002">
    <property type="protein sequence ID" value="OYD58064.1"/>
    <property type="molecule type" value="Genomic_DNA"/>
</dbReference>
<keyword evidence="10" id="KW-0482">Metalloprotease</keyword>
<evidence type="ECO:0000256" key="9">
    <source>
        <dbReference type="ARBA" id="ARBA00022989"/>
    </source>
</evidence>
<dbReference type="GO" id="GO:0016020">
    <property type="term" value="C:membrane"/>
    <property type="evidence" value="ECO:0007669"/>
    <property type="project" value="UniProtKB-SubCell"/>
</dbReference>
<dbReference type="PANTHER" id="PTHR39188">
    <property type="entry name" value="MEMBRANE-ASSOCIATED ZINC METALLOPROTEASE M50B"/>
    <property type="match status" value="1"/>
</dbReference>
<proteinExistence type="inferred from homology"/>
<feature type="transmembrane region" description="Helical" evidence="12">
    <location>
        <begin position="118"/>
        <end position="137"/>
    </location>
</feature>
<dbReference type="InterPro" id="IPR008915">
    <property type="entry name" value="Peptidase_M50"/>
</dbReference>
<feature type="transmembrane region" description="Helical" evidence="12">
    <location>
        <begin position="183"/>
        <end position="200"/>
    </location>
</feature>
<evidence type="ECO:0000256" key="8">
    <source>
        <dbReference type="ARBA" id="ARBA00022833"/>
    </source>
</evidence>
<keyword evidence="11 12" id="KW-0472">Membrane</keyword>
<organism evidence="14 15">
    <name type="scientific">Fictibacillus aquaticus</name>
    <dbReference type="NCBI Taxonomy" id="2021314"/>
    <lineage>
        <taxon>Bacteria</taxon>
        <taxon>Bacillati</taxon>
        <taxon>Bacillota</taxon>
        <taxon>Bacilli</taxon>
        <taxon>Bacillales</taxon>
        <taxon>Fictibacillaceae</taxon>
        <taxon>Fictibacillus</taxon>
    </lineage>
</organism>
<evidence type="ECO:0000256" key="6">
    <source>
        <dbReference type="ARBA" id="ARBA00022723"/>
    </source>
</evidence>
<sequence length="284" mass="33688">MIKLFLHFFYKLKISPLLWLLAAGAIITGHFREILIWYVVVLVHEMGHFAGAHLFKWRIQKIELMPFGGVMAVDEISAKPLREEAVVTILGPLQHIWMIGLSYFLAEISVLDQSSHQWFVYVNLAVFTFNLLPVWPLDGGRLLFLFFASILPFHKAQNLFLLFSFIFFMVLFLFYILNFEFHLNLWLIAIFMLTTHYIEWKRRKYVFMRFLLNRYHHPRSCKKKVRVLVHGSTEVAAVLNLFYKSCNHEIVVKDMAPLQLKEHDLLHAFFHKGQMRCALREIFR</sequence>
<feature type="domain" description="Peptidase M50" evidence="13">
    <location>
        <begin position="34"/>
        <end position="106"/>
    </location>
</feature>
<evidence type="ECO:0000256" key="11">
    <source>
        <dbReference type="ARBA" id="ARBA00023136"/>
    </source>
</evidence>
<feature type="transmembrane region" description="Helical" evidence="12">
    <location>
        <begin position="12"/>
        <end position="29"/>
    </location>
</feature>
<evidence type="ECO:0000256" key="1">
    <source>
        <dbReference type="ARBA" id="ARBA00001947"/>
    </source>
</evidence>